<dbReference type="EMBL" id="VSSQ01005177">
    <property type="protein sequence ID" value="MPM28157.1"/>
    <property type="molecule type" value="Genomic_DNA"/>
</dbReference>
<reference evidence="2" key="1">
    <citation type="submission" date="2019-08" db="EMBL/GenBank/DDBJ databases">
        <authorList>
            <person name="Kucharzyk K."/>
            <person name="Murdoch R.W."/>
            <person name="Higgins S."/>
            <person name="Loffler F."/>
        </authorList>
    </citation>
    <scope>NUCLEOTIDE SEQUENCE</scope>
</reference>
<sequence length="550" mass="58536">MSITDPAGARTDVAAAPTDPAGARRFRPLRQITGAVILVLVVLVVLRPRMPVNAYSPLAAGLIFGLALLLWVLVGDRLTSLARRLLPTDRIVAAVAAALVLLNGLIAGGVGYLGAYKVGWDASVFPFVAGLPIPEWPPWYVEYFSRYPNNHAMLGLADVAAASARIGLGYVSFMALYAGVAAALTALALYRVVVIARGGRPGIAALAVLVILVSLSPWMGVAYTDMVGVWVPITAVWCLVSGLSRPPVPGLLLELLAGVLLGMGYLIKTTPIVGVVAGVLTLGLLALERGSRGRRRQLLLAVAALLVGTAVGLVGLRAVVARTVPMPVLDRTVQASPWTYVAAGIHTTYYPDGERVFAYGGYNGDLDLETWNKPKAEQDELSRIEIGRDLERRGVLGTIMFEVDKFVFNNGDGMFWAYGEGSDLQAPRLHTGPLADALAAVNGPDGGHYHGRVLLTQVLWLAVLAAAGAGLVGLRRTLSPQTGVAVDLMIWNMIGIAAFMLLFQGRSRYLFGHVPVMIGLAMSVVPILRWPGARSRPVDREASRPGQRDE</sequence>
<feature type="transmembrane region" description="Helical" evidence="1">
    <location>
        <begin position="58"/>
        <end position="79"/>
    </location>
</feature>
<name>A0A644YIN2_9ZZZZ</name>
<feature type="transmembrane region" description="Helical" evidence="1">
    <location>
        <begin position="509"/>
        <end position="528"/>
    </location>
</feature>
<feature type="transmembrane region" description="Helical" evidence="1">
    <location>
        <begin position="91"/>
        <end position="115"/>
    </location>
</feature>
<feature type="transmembrane region" description="Helical" evidence="1">
    <location>
        <begin position="168"/>
        <end position="190"/>
    </location>
</feature>
<organism evidence="2">
    <name type="scientific">bioreactor metagenome</name>
    <dbReference type="NCBI Taxonomy" id="1076179"/>
    <lineage>
        <taxon>unclassified sequences</taxon>
        <taxon>metagenomes</taxon>
        <taxon>ecological metagenomes</taxon>
    </lineage>
</organism>
<accession>A0A644YIN2</accession>
<feature type="transmembrane region" description="Helical" evidence="1">
    <location>
        <begin position="299"/>
        <end position="320"/>
    </location>
</feature>
<feature type="transmembrane region" description="Helical" evidence="1">
    <location>
        <begin position="29"/>
        <end position="46"/>
    </location>
</feature>
<evidence type="ECO:0008006" key="3">
    <source>
        <dbReference type="Google" id="ProtNLM"/>
    </source>
</evidence>
<feature type="transmembrane region" description="Helical" evidence="1">
    <location>
        <begin position="202"/>
        <end position="221"/>
    </location>
</feature>
<comment type="caution">
    <text evidence="2">The sequence shown here is derived from an EMBL/GenBank/DDBJ whole genome shotgun (WGS) entry which is preliminary data.</text>
</comment>
<proteinExistence type="predicted"/>
<feature type="transmembrane region" description="Helical" evidence="1">
    <location>
        <begin position="272"/>
        <end position="287"/>
    </location>
</feature>
<feature type="transmembrane region" description="Helical" evidence="1">
    <location>
        <begin position="227"/>
        <end position="243"/>
    </location>
</feature>
<feature type="transmembrane region" description="Helical" evidence="1">
    <location>
        <begin position="454"/>
        <end position="472"/>
    </location>
</feature>
<dbReference type="AlphaFoldDB" id="A0A644YIN2"/>
<gene>
    <name evidence="2" type="ORF">SDC9_74676</name>
</gene>
<evidence type="ECO:0000313" key="2">
    <source>
        <dbReference type="EMBL" id="MPM28157.1"/>
    </source>
</evidence>
<feature type="transmembrane region" description="Helical" evidence="1">
    <location>
        <begin position="484"/>
        <end position="503"/>
    </location>
</feature>
<keyword evidence="1" id="KW-0812">Transmembrane</keyword>
<evidence type="ECO:0000256" key="1">
    <source>
        <dbReference type="SAM" id="Phobius"/>
    </source>
</evidence>
<keyword evidence="1" id="KW-1133">Transmembrane helix</keyword>
<protein>
    <recommendedName>
        <fullName evidence="3">Glycosyltransferase RgtA/B/C/D-like domain-containing protein</fullName>
    </recommendedName>
</protein>
<keyword evidence="1" id="KW-0472">Membrane</keyword>